<comment type="caution">
    <text evidence="1">The sequence shown here is derived from an EMBL/GenBank/DDBJ whole genome shotgun (WGS) entry which is preliminary data.</text>
</comment>
<dbReference type="AlphaFoldDB" id="A0A4R8HB59"/>
<keyword evidence="2" id="KW-1185">Reference proteome</keyword>
<evidence type="ECO:0000313" key="2">
    <source>
        <dbReference type="Proteomes" id="UP000295832"/>
    </source>
</evidence>
<proteinExistence type="predicted"/>
<dbReference type="Proteomes" id="UP000295832">
    <property type="component" value="Unassembled WGS sequence"/>
</dbReference>
<organism evidence="1 2">
    <name type="scientific">Orenia marismortui</name>
    <dbReference type="NCBI Taxonomy" id="46469"/>
    <lineage>
        <taxon>Bacteria</taxon>
        <taxon>Bacillati</taxon>
        <taxon>Bacillota</taxon>
        <taxon>Clostridia</taxon>
        <taxon>Halanaerobiales</taxon>
        <taxon>Halobacteroidaceae</taxon>
        <taxon>Orenia</taxon>
    </lineage>
</organism>
<dbReference type="RefSeq" id="WP_134115003.1">
    <property type="nucleotide sequence ID" value="NZ_SOEG01000003.1"/>
</dbReference>
<protein>
    <submittedName>
        <fullName evidence="1">Uncharacterized protein</fullName>
    </submittedName>
</protein>
<sequence length="272" mass="31704">MKGNRSIELEDELLDWWDNTPNETIKEILLNKIKELNNLVDDSFNKKNYMFIDNNSLKVSPKEDINYNKDFFEYFRKNHIIYSTAQAKKIKEKSTENKIQVLSSQLKDKTLIWWGYIDFSVPAVIINDGYKTYCSQNGLLEENLTEISENTIIKYFKTIYSLYYKYFANEDKAQINTHVKTDFGIADMIIEDKENTTIYEFKTDLRKDNVKRAIGQILTHSQNYDDPKLKIIGLEGDGAELATIVNELGIELHQISKELSLVISHMNSRGLI</sequence>
<reference evidence="1 2" key="1">
    <citation type="submission" date="2019-03" db="EMBL/GenBank/DDBJ databases">
        <title>Subsurface microbial communities from deep shales in Ohio and West Virginia, USA.</title>
        <authorList>
            <person name="Wrighton K."/>
        </authorList>
    </citation>
    <scope>NUCLEOTIDE SEQUENCE [LARGE SCALE GENOMIC DNA]</scope>
    <source>
        <strain evidence="1 2">MSL 6dP</strain>
    </source>
</reference>
<name>A0A4R8HB59_9FIRM</name>
<accession>A0A4R8HB59</accession>
<evidence type="ECO:0000313" key="1">
    <source>
        <dbReference type="EMBL" id="TDX53305.1"/>
    </source>
</evidence>
<dbReference type="EMBL" id="SOEG01000003">
    <property type="protein sequence ID" value="TDX53305.1"/>
    <property type="molecule type" value="Genomic_DNA"/>
</dbReference>
<gene>
    <name evidence="1" type="ORF">C7959_103158</name>
</gene>